<dbReference type="SUPFAM" id="SSF51735">
    <property type="entry name" value="NAD(P)-binding Rossmann-fold domains"/>
    <property type="match status" value="1"/>
</dbReference>
<evidence type="ECO:0000256" key="2">
    <source>
        <dbReference type="ARBA" id="ARBA00023027"/>
    </source>
</evidence>
<organism evidence="4 5">
    <name type="scientific">Penaeus vannamei</name>
    <name type="common">Whiteleg shrimp</name>
    <name type="synonym">Litopenaeus vannamei</name>
    <dbReference type="NCBI Taxonomy" id="6689"/>
    <lineage>
        <taxon>Eukaryota</taxon>
        <taxon>Metazoa</taxon>
        <taxon>Ecdysozoa</taxon>
        <taxon>Arthropoda</taxon>
        <taxon>Crustacea</taxon>
        <taxon>Multicrustacea</taxon>
        <taxon>Malacostraca</taxon>
        <taxon>Eumalacostraca</taxon>
        <taxon>Eucarida</taxon>
        <taxon>Decapoda</taxon>
        <taxon>Dendrobranchiata</taxon>
        <taxon>Penaeoidea</taxon>
        <taxon>Penaeidae</taxon>
        <taxon>Penaeus</taxon>
    </lineage>
</organism>
<keyword evidence="2" id="KW-0520">NAD</keyword>
<gene>
    <name evidence="4" type="ORF">C7M84_003140</name>
</gene>
<accession>A0A3R7SW53</accession>
<comment type="caution">
    <text evidence="4">The sequence shown here is derived from an EMBL/GenBank/DDBJ whole genome shotgun (WGS) entry which is preliminary data.</text>
</comment>
<evidence type="ECO:0000313" key="4">
    <source>
        <dbReference type="EMBL" id="ROT78145.1"/>
    </source>
</evidence>
<dbReference type="Gene3D" id="3.40.50.720">
    <property type="entry name" value="NAD(P)-binding Rossmann-like Domain"/>
    <property type="match status" value="2"/>
</dbReference>
<dbReference type="Proteomes" id="UP000283509">
    <property type="component" value="Unassembled WGS sequence"/>
</dbReference>
<dbReference type="AlphaFoldDB" id="A0A3R7SW53"/>
<feature type="non-terminal residue" evidence="4">
    <location>
        <position position="1"/>
    </location>
</feature>
<dbReference type="OrthoDB" id="298012at2759"/>
<dbReference type="GO" id="GO:0016491">
    <property type="term" value="F:oxidoreductase activity"/>
    <property type="evidence" value="ECO:0007669"/>
    <property type="project" value="UniProtKB-KW"/>
</dbReference>
<proteinExistence type="predicted"/>
<dbReference type="CDD" id="cd05300">
    <property type="entry name" value="2-Hacid_dh_1"/>
    <property type="match status" value="1"/>
</dbReference>
<dbReference type="Pfam" id="PF02826">
    <property type="entry name" value="2-Hacid_dh_C"/>
    <property type="match status" value="1"/>
</dbReference>
<dbReference type="PANTHER" id="PTHR43333:SF1">
    <property type="entry name" value="D-ISOMER SPECIFIC 2-HYDROXYACID DEHYDROGENASE NAD-BINDING DOMAIN-CONTAINING PROTEIN"/>
    <property type="match status" value="1"/>
</dbReference>
<dbReference type="PANTHER" id="PTHR43333">
    <property type="entry name" value="2-HACID_DH_C DOMAIN-CONTAINING PROTEIN"/>
    <property type="match status" value="1"/>
</dbReference>
<reference evidence="4 5" key="2">
    <citation type="submission" date="2019-01" db="EMBL/GenBank/DDBJ databases">
        <title>The decoding of complex shrimp genome reveals the adaptation for benthos swimmer, frequently molting mechanism and breeding impact on genome.</title>
        <authorList>
            <person name="Sun Y."/>
            <person name="Gao Y."/>
            <person name="Yu Y."/>
        </authorList>
    </citation>
    <scope>NUCLEOTIDE SEQUENCE [LARGE SCALE GENOMIC DNA]</scope>
    <source>
        <tissue evidence="4">Muscle</tissue>
    </source>
</reference>
<evidence type="ECO:0000259" key="3">
    <source>
        <dbReference type="Pfam" id="PF02826"/>
    </source>
</evidence>
<evidence type="ECO:0000256" key="1">
    <source>
        <dbReference type="ARBA" id="ARBA00023002"/>
    </source>
</evidence>
<keyword evidence="5" id="KW-1185">Reference proteome</keyword>
<dbReference type="EMBL" id="QCYY01001425">
    <property type="protein sequence ID" value="ROT78145.1"/>
    <property type="molecule type" value="Genomic_DNA"/>
</dbReference>
<dbReference type="GO" id="GO:0051287">
    <property type="term" value="F:NAD binding"/>
    <property type="evidence" value="ECO:0007669"/>
    <property type="project" value="InterPro"/>
</dbReference>
<sequence>TYMKNTSRPWLERDLFEDEVENLRQAEVLLTDTRTLLKMMDQAPKLRFVQILSTGADVLTSKLKGRPPHFVVSRNTGTGVALLMAEYVVGAAICWERGFLEARENQLKKVYDRGPRFALYRSIRDLTFGILGIGSMGLEVARVLKSFQCTVHGFSRTPQGESARSPYIDVYWSTGQMESFLAECDYVIGVLPSTPTTKGLLGGDVLKAAKKCPVLLNAGRGDLISEKDLLNALDAGWISGTILDVFETEPLPEESLLWTHPKVFLTPHVSAYGSWKNRVESTLDCFVENYRRLQKGEPLLGVVDWSAGY</sequence>
<name>A0A3R7SW53_PENVA</name>
<reference evidence="4 5" key="1">
    <citation type="submission" date="2018-04" db="EMBL/GenBank/DDBJ databases">
        <authorList>
            <person name="Zhang X."/>
            <person name="Yuan J."/>
            <person name="Li F."/>
            <person name="Xiang J."/>
        </authorList>
    </citation>
    <scope>NUCLEOTIDE SEQUENCE [LARGE SCALE GENOMIC DNA]</scope>
    <source>
        <tissue evidence="4">Muscle</tissue>
    </source>
</reference>
<feature type="domain" description="D-isomer specific 2-hydroxyacid dehydrogenase NAD-binding" evidence="3">
    <location>
        <begin position="92"/>
        <end position="270"/>
    </location>
</feature>
<evidence type="ECO:0000313" key="5">
    <source>
        <dbReference type="Proteomes" id="UP000283509"/>
    </source>
</evidence>
<dbReference type="InterPro" id="IPR036291">
    <property type="entry name" value="NAD(P)-bd_dom_sf"/>
</dbReference>
<dbReference type="SUPFAM" id="SSF52283">
    <property type="entry name" value="Formate/glycerate dehydrogenase catalytic domain-like"/>
    <property type="match status" value="1"/>
</dbReference>
<dbReference type="STRING" id="6689.A0A3R7SW53"/>
<protein>
    <recommendedName>
        <fullName evidence="3">D-isomer specific 2-hydroxyacid dehydrogenase NAD-binding domain-containing protein</fullName>
    </recommendedName>
</protein>
<keyword evidence="1" id="KW-0560">Oxidoreductase</keyword>
<dbReference type="InterPro" id="IPR006140">
    <property type="entry name" value="D-isomer_DH_NAD-bd"/>
</dbReference>